<dbReference type="SUPFAM" id="SSF90096">
    <property type="entry name" value="Subunits of heterodimeric actin filament capping protein Capz"/>
    <property type="match status" value="1"/>
</dbReference>
<name>A0AAF0E7K0_9BASI</name>
<comment type="function">
    <text evidence="5">F-actin-capping proteins bind in a Ca(2+)-independent manner to the fast growing ends of actin filaments (barbed end) thereby blocking the exchange of subunits at these ends. Unlike other capping proteins (such as gelsolin and severin), these proteins do not sever actin filaments.</text>
</comment>
<dbReference type="PRINTS" id="PR00191">
    <property type="entry name" value="FACTINCAPA"/>
</dbReference>
<dbReference type="PANTHER" id="PTHR10653">
    <property type="entry name" value="F-ACTIN-CAPPING PROTEIN SUBUNIT ALPHA"/>
    <property type="match status" value="1"/>
</dbReference>
<dbReference type="GO" id="GO:0051016">
    <property type="term" value="P:barbed-end actin filament capping"/>
    <property type="evidence" value="ECO:0007669"/>
    <property type="project" value="UniProtKB-UniRule"/>
</dbReference>
<proteinExistence type="inferred from homology"/>
<dbReference type="EMBL" id="CP119909">
    <property type="protein sequence ID" value="WFD18993.1"/>
    <property type="molecule type" value="Genomic_DNA"/>
</dbReference>
<evidence type="ECO:0000256" key="3">
    <source>
        <dbReference type="ARBA" id="ARBA00022467"/>
    </source>
</evidence>
<reference evidence="7" key="1">
    <citation type="submission" date="2023-03" db="EMBL/GenBank/DDBJ databases">
        <title>Mating type loci evolution in Malassezia.</title>
        <authorList>
            <person name="Coelho M.A."/>
        </authorList>
    </citation>
    <scope>NUCLEOTIDE SEQUENCE</scope>
    <source>
        <strain evidence="7">CBS 10434</strain>
    </source>
</reference>
<evidence type="ECO:0000256" key="1">
    <source>
        <dbReference type="ARBA" id="ARBA00010479"/>
    </source>
</evidence>
<dbReference type="GO" id="GO:0008290">
    <property type="term" value="C:F-actin capping protein complex"/>
    <property type="evidence" value="ECO:0007669"/>
    <property type="project" value="UniProtKB-UniRule"/>
</dbReference>
<evidence type="ECO:0000256" key="6">
    <source>
        <dbReference type="SAM" id="MobiDB-lite"/>
    </source>
</evidence>
<keyword evidence="8" id="KW-1185">Reference proteome</keyword>
<dbReference type="InterPro" id="IPR017865">
    <property type="entry name" value="F-actin_cap_asu_CS"/>
</dbReference>
<evidence type="ECO:0000313" key="8">
    <source>
        <dbReference type="Proteomes" id="UP001220961"/>
    </source>
</evidence>
<dbReference type="InterPro" id="IPR042276">
    <property type="entry name" value="CapZ_alpha/beta_2"/>
</dbReference>
<evidence type="ECO:0000256" key="4">
    <source>
        <dbReference type="ARBA" id="ARBA00023203"/>
    </source>
</evidence>
<comment type="similarity">
    <text evidence="1 5">Belongs to the F-actin-capping protein alpha subunit family.</text>
</comment>
<dbReference type="GO" id="GO:0051015">
    <property type="term" value="F:actin filament binding"/>
    <property type="evidence" value="ECO:0007669"/>
    <property type="project" value="TreeGrafter"/>
</dbReference>
<dbReference type="GO" id="GO:0030036">
    <property type="term" value="P:actin cytoskeleton organization"/>
    <property type="evidence" value="ECO:0007669"/>
    <property type="project" value="TreeGrafter"/>
</dbReference>
<dbReference type="PROSITE" id="PS00749">
    <property type="entry name" value="F_ACTIN_CAPPING_A_2"/>
    <property type="match status" value="1"/>
</dbReference>
<dbReference type="Pfam" id="PF01267">
    <property type="entry name" value="F-actin_cap_A"/>
    <property type="match status" value="1"/>
</dbReference>
<feature type="region of interest" description="Disordered" evidence="6">
    <location>
        <begin position="72"/>
        <end position="97"/>
    </location>
</feature>
<sequence length="234" mass="26288">MDRFNEGGSDMNCMGTKQLEKQIEPPLGSRKTPTDATETLRAAVDKKLSEYVYQHYQTGVSSTYTLKPSIAVPDEAAPPSEADGNEAQTAEQPETQDEPVKLCMHIVGNKYNLRNFWAGRWRSTYVVNVNARAFSQATIQIQSHYFENGNVQMHVGCEPDLPTLAADTNEDLPEAILSAIHAYEQAYQDQLCETTNILRDDAFKALRRTLPITRQKIDWDKVVSYKLGSELANK</sequence>
<dbReference type="Gene3D" id="3.90.1150.210">
    <property type="entry name" value="F-actin capping protein, beta subunit"/>
    <property type="match status" value="1"/>
</dbReference>
<evidence type="ECO:0000256" key="5">
    <source>
        <dbReference type="RuleBase" id="RU365077"/>
    </source>
</evidence>
<evidence type="ECO:0000256" key="2">
    <source>
        <dbReference type="ARBA" id="ARBA00014038"/>
    </source>
</evidence>
<accession>A0AAF0E7K0</accession>
<organism evidence="7 8">
    <name type="scientific">Malassezia caprae</name>
    <dbReference type="NCBI Taxonomy" id="1381934"/>
    <lineage>
        <taxon>Eukaryota</taxon>
        <taxon>Fungi</taxon>
        <taxon>Dikarya</taxon>
        <taxon>Basidiomycota</taxon>
        <taxon>Ustilaginomycotina</taxon>
        <taxon>Malasseziomycetes</taxon>
        <taxon>Malasseziales</taxon>
        <taxon>Malasseziaceae</taxon>
        <taxon>Malassezia</taxon>
    </lineage>
</organism>
<dbReference type="PANTHER" id="PTHR10653:SF0">
    <property type="entry name" value="F-ACTIN-CAPPING PROTEIN SUBUNIT ALPHA"/>
    <property type="match status" value="1"/>
</dbReference>
<comment type="subunit">
    <text evidence="5">Heterodimer of an alpha and a beta subunit.</text>
</comment>
<keyword evidence="4 5" id="KW-0009">Actin-binding</keyword>
<dbReference type="Proteomes" id="UP001220961">
    <property type="component" value="Chromosome 2"/>
</dbReference>
<keyword evidence="3 5" id="KW-0117">Actin capping</keyword>
<feature type="region of interest" description="Disordered" evidence="6">
    <location>
        <begin position="1"/>
        <end position="36"/>
    </location>
</feature>
<dbReference type="GO" id="GO:0030863">
    <property type="term" value="C:cortical cytoskeleton"/>
    <property type="evidence" value="ECO:0007669"/>
    <property type="project" value="TreeGrafter"/>
</dbReference>
<dbReference type="AlphaFoldDB" id="A0AAF0E7K0"/>
<gene>
    <name evidence="7" type="primary">CAP1</name>
    <name evidence="7" type="ORF">MCAP1_001206</name>
</gene>
<evidence type="ECO:0000313" key="7">
    <source>
        <dbReference type="EMBL" id="WFD18993.1"/>
    </source>
</evidence>
<dbReference type="InterPro" id="IPR037282">
    <property type="entry name" value="CapZ_alpha/beta"/>
</dbReference>
<protein>
    <recommendedName>
        <fullName evidence="2 5">F-actin-capping protein subunit alpha</fullName>
    </recommendedName>
</protein>
<dbReference type="InterPro" id="IPR002189">
    <property type="entry name" value="CapZ_alpha"/>
</dbReference>